<sequence>MATLDTQETIRQSIDHLYQKKDYLPELTEEERVKRFESAKEVLTTTDKVIKGYLRVRRDNSQIVRIPAYRVQHNNIAGFYKGGIRFHEAVQEEEVENLAVLMTLKNALHRLPFGGAKGGVVIDPNSFSDRELFRVSQKYVQRFANDLGPTHDIPAPDMGTNERVMDWMVGEYKTIHPGQNYQGSFTGKSIINGGARGRREATGKGTYFSYWWLVEKCARQYENRVEAIQSDVGREQMQYLQSLYGKSDRGESISFAVQGFGNVGGVAALEAYKSSDLHHRVVSVSDEGVMLYHEKGLDIPRLVEFARVHNHLPKTEQQLQDAGVEAELHNRDDILTIDVDVLLLAALEDQITLNNVTDVQARILIEGANAPISGEADQVLKKSGRIVIPDILANAGGVIVSYLEWKQGRIIERYSEKAVFGEMYQHMEESMREVFDSYFQGEDLKSIRDICYINSVQRLFTLLYRHGKLY</sequence>
<dbReference type="InterPro" id="IPR006096">
    <property type="entry name" value="Glu/Leu/Phe/Val/Trp_DH_C"/>
</dbReference>
<feature type="binding site" evidence="6">
    <location>
        <position position="262"/>
    </location>
    <ligand>
        <name>NAD(+)</name>
        <dbReference type="ChEBI" id="CHEBI:57540"/>
    </ligand>
</feature>
<dbReference type="PRINTS" id="PR00082">
    <property type="entry name" value="GLFDHDRGNASE"/>
</dbReference>
<dbReference type="PANTHER" id="PTHR11606:SF13">
    <property type="entry name" value="GLUTAMATE DEHYDROGENASE 1, MITOCHONDRIAL"/>
    <property type="match status" value="1"/>
</dbReference>
<evidence type="ECO:0000256" key="3">
    <source>
        <dbReference type="ARBA" id="ARBA00023002"/>
    </source>
</evidence>
<feature type="active site" description="Proton donor" evidence="5">
    <location>
        <position position="117"/>
    </location>
</feature>
<dbReference type="InterPro" id="IPR014362">
    <property type="entry name" value="Glu_DH"/>
</dbReference>
<feature type="domain" description="Glutamate/phenylalanine/leucine/valine/L-tryptophan dehydrogenase C-terminal" evidence="9">
    <location>
        <begin position="231"/>
        <end position="467"/>
    </location>
</feature>
<comment type="caution">
    <text evidence="10">The sequence shown here is derived from an EMBL/GenBank/DDBJ whole genome shotgun (WGS) entry which is preliminary data.</text>
</comment>
<dbReference type="Pfam" id="PF02812">
    <property type="entry name" value="ELFV_dehydrog_N"/>
    <property type="match status" value="1"/>
</dbReference>
<proteinExistence type="inferred from homology"/>
<evidence type="ECO:0000259" key="9">
    <source>
        <dbReference type="SMART" id="SM00839"/>
    </source>
</evidence>
<name>A0A317L324_9BACI</name>
<evidence type="ECO:0000256" key="6">
    <source>
        <dbReference type="PIRSR" id="PIRSR000185-2"/>
    </source>
</evidence>
<dbReference type="InterPro" id="IPR033524">
    <property type="entry name" value="Glu/Leu/Phe/Val_DH_AS"/>
</dbReference>
<feature type="binding site" evidence="6">
    <location>
        <position position="401"/>
    </location>
    <ligand>
        <name>substrate</name>
    </ligand>
</feature>
<feature type="binding site" evidence="6">
    <location>
        <position position="81"/>
    </location>
    <ligand>
        <name>substrate</name>
    </ligand>
</feature>
<dbReference type="GO" id="GO:0004352">
    <property type="term" value="F:glutamate dehydrogenase (NAD+) activity"/>
    <property type="evidence" value="ECO:0007669"/>
    <property type="project" value="TreeGrafter"/>
</dbReference>
<dbReference type="Gene3D" id="3.40.50.10860">
    <property type="entry name" value="Leucine Dehydrogenase, chain A, domain 1"/>
    <property type="match status" value="1"/>
</dbReference>
<dbReference type="GO" id="GO:0000166">
    <property type="term" value="F:nucleotide binding"/>
    <property type="evidence" value="ECO:0007669"/>
    <property type="project" value="UniProtKB-KW"/>
</dbReference>
<dbReference type="PROSITE" id="PS00074">
    <property type="entry name" value="GLFV_DEHYDROGENASE"/>
    <property type="match status" value="1"/>
</dbReference>
<reference evidence="10 11" key="1">
    <citation type="submission" date="2018-05" db="EMBL/GenBank/DDBJ databases">
        <title>Genomic analysis of Gracilibacillus dipsosauri DD1 reveals novel features of a salt-tolerant amylase.</title>
        <authorList>
            <person name="Deutch C.E."/>
            <person name="Yang S."/>
        </authorList>
    </citation>
    <scope>NUCLEOTIDE SEQUENCE [LARGE SCALE GENOMIC DNA]</scope>
    <source>
        <strain evidence="10 11">DD1</strain>
    </source>
</reference>
<accession>A0A317L324</accession>
<dbReference type="Proteomes" id="UP000245624">
    <property type="component" value="Unassembled WGS sequence"/>
</dbReference>
<organism evidence="10 11">
    <name type="scientific">Gracilibacillus dipsosauri</name>
    <dbReference type="NCBI Taxonomy" id="178340"/>
    <lineage>
        <taxon>Bacteria</taxon>
        <taxon>Bacillati</taxon>
        <taxon>Bacillota</taxon>
        <taxon>Bacilli</taxon>
        <taxon>Bacillales</taxon>
        <taxon>Bacillaceae</taxon>
        <taxon>Gracilibacillus</taxon>
    </lineage>
</organism>
<dbReference type="OrthoDB" id="9803297at2"/>
<dbReference type="GO" id="GO:0006538">
    <property type="term" value="P:L-glutamate catabolic process"/>
    <property type="evidence" value="ECO:0007669"/>
    <property type="project" value="TreeGrafter"/>
</dbReference>
<dbReference type="SUPFAM" id="SSF51735">
    <property type="entry name" value="NAD(P)-binding Rossmann-fold domains"/>
    <property type="match status" value="1"/>
</dbReference>
<dbReference type="InterPro" id="IPR036291">
    <property type="entry name" value="NAD(P)-bd_dom_sf"/>
</dbReference>
<feature type="binding site" evidence="6">
    <location>
        <position position="202"/>
    </location>
    <ligand>
        <name>NAD(+)</name>
        <dbReference type="ChEBI" id="CHEBI:57540"/>
    </ligand>
</feature>
<evidence type="ECO:0000256" key="5">
    <source>
        <dbReference type="PIRSR" id="PIRSR000185-1"/>
    </source>
</evidence>
<keyword evidence="6" id="KW-0520">NAD</keyword>
<evidence type="ECO:0000313" key="11">
    <source>
        <dbReference type="Proteomes" id="UP000245624"/>
    </source>
</evidence>
<feature type="site" description="Important for catalysis" evidence="7">
    <location>
        <position position="157"/>
    </location>
</feature>
<keyword evidence="3 4" id="KW-0560">Oxidoreductase</keyword>
<evidence type="ECO:0000256" key="1">
    <source>
        <dbReference type="ARBA" id="ARBA00006382"/>
    </source>
</evidence>
<dbReference type="InterPro" id="IPR006095">
    <property type="entry name" value="Glu/Leu/Phe/Val/Trp_DH"/>
</dbReference>
<protein>
    <recommendedName>
        <fullName evidence="2 4">Glutamate dehydrogenase</fullName>
    </recommendedName>
</protein>
<evidence type="ECO:0000256" key="4">
    <source>
        <dbReference type="PIRNR" id="PIRNR000185"/>
    </source>
</evidence>
<dbReference type="PIRSF" id="PIRSF000185">
    <property type="entry name" value="Glu_DH"/>
    <property type="match status" value="1"/>
</dbReference>
<evidence type="ECO:0000313" key="10">
    <source>
        <dbReference type="EMBL" id="PWU69886.1"/>
    </source>
</evidence>
<dbReference type="RefSeq" id="WP_109983274.1">
    <property type="nucleotide sequence ID" value="NZ_JAJUIE010000035.1"/>
</dbReference>
<evidence type="ECO:0000256" key="7">
    <source>
        <dbReference type="PIRSR" id="PIRSR000185-3"/>
    </source>
</evidence>
<feature type="binding site" evidence="6">
    <location>
        <position position="105"/>
    </location>
    <ligand>
        <name>substrate</name>
    </ligand>
</feature>
<dbReference type="InterPro" id="IPR006097">
    <property type="entry name" value="Glu/Leu/Phe/Val/Trp_DH_dimer"/>
</dbReference>
<evidence type="ECO:0000256" key="8">
    <source>
        <dbReference type="RuleBase" id="RU004417"/>
    </source>
</evidence>
<dbReference type="AlphaFoldDB" id="A0A317L324"/>
<dbReference type="EMBL" id="QGTD01000004">
    <property type="protein sequence ID" value="PWU69886.1"/>
    <property type="molecule type" value="Genomic_DNA"/>
</dbReference>
<dbReference type="SMART" id="SM00839">
    <property type="entry name" value="ELFV_dehydrog"/>
    <property type="match status" value="1"/>
</dbReference>
<evidence type="ECO:0000256" key="2">
    <source>
        <dbReference type="ARBA" id="ARBA00012896"/>
    </source>
</evidence>
<keyword evidence="11" id="KW-1185">Reference proteome</keyword>
<comment type="similarity">
    <text evidence="1 4 8">Belongs to the Glu/Leu/Phe/Val dehydrogenases family.</text>
</comment>
<dbReference type="InterPro" id="IPR046346">
    <property type="entry name" value="Aminoacid_DH-like_N_sf"/>
</dbReference>
<dbReference type="SUPFAM" id="SSF53223">
    <property type="entry name" value="Aminoacid dehydrogenase-like, N-terminal domain"/>
    <property type="match status" value="1"/>
</dbReference>
<gene>
    <name evidence="10" type="ORF">DLJ74_02855</name>
</gene>
<keyword evidence="6" id="KW-0547">Nucleotide-binding</keyword>
<dbReference type="Pfam" id="PF00208">
    <property type="entry name" value="ELFV_dehydrog"/>
    <property type="match status" value="1"/>
</dbReference>
<dbReference type="PANTHER" id="PTHR11606">
    <property type="entry name" value="GLUTAMATE DEHYDROGENASE"/>
    <property type="match status" value="1"/>
</dbReference>
<dbReference type="Gene3D" id="3.40.50.720">
    <property type="entry name" value="NAD(P)-binding Rossmann-like Domain"/>
    <property type="match status" value="1"/>
</dbReference>